<evidence type="ECO:0000256" key="1">
    <source>
        <dbReference type="SAM" id="MobiDB-lite"/>
    </source>
</evidence>
<evidence type="ECO:0008006" key="4">
    <source>
        <dbReference type="Google" id="ProtNLM"/>
    </source>
</evidence>
<sequence length="100" mass="11058">MSEQELSKEEQILKSVKGIVTRVIKETATPPGMAHPLSEQTINDMREALLLISLREQELAKAAGRSMDMRPRYTDEPQQGSGEVVVPLHKTGQVTDKGES</sequence>
<accession>A0A1T2L3Z7</accession>
<dbReference type="RefSeq" id="WP_078484067.1">
    <property type="nucleotide sequence ID" value="NZ_MPRL01000045.1"/>
</dbReference>
<proteinExistence type="predicted"/>
<dbReference type="Proteomes" id="UP000191110">
    <property type="component" value="Unassembled WGS sequence"/>
</dbReference>
<dbReference type="AlphaFoldDB" id="A0A1T2L3Z7"/>
<gene>
    <name evidence="2" type="ORF">BOW53_10655</name>
</gene>
<feature type="region of interest" description="Disordered" evidence="1">
    <location>
        <begin position="63"/>
        <end position="100"/>
    </location>
</feature>
<dbReference type="EMBL" id="MPRL01000045">
    <property type="protein sequence ID" value="OOZ39666.1"/>
    <property type="molecule type" value="Genomic_DNA"/>
</dbReference>
<protein>
    <recommendedName>
        <fullName evidence="4">Segregation and condensation protein A</fullName>
    </recommendedName>
</protein>
<organism evidence="2 3">
    <name type="scientific">Solemya pervernicosa gill symbiont</name>
    <dbReference type="NCBI Taxonomy" id="642797"/>
    <lineage>
        <taxon>Bacteria</taxon>
        <taxon>Pseudomonadati</taxon>
        <taxon>Pseudomonadota</taxon>
        <taxon>Gammaproteobacteria</taxon>
        <taxon>sulfur-oxidizing symbionts</taxon>
    </lineage>
</organism>
<reference evidence="2 3" key="1">
    <citation type="submission" date="2016-11" db="EMBL/GenBank/DDBJ databases">
        <title>Mixed transmission modes and dynamic genome evolution in an obligate animal-bacterial symbiosis.</title>
        <authorList>
            <person name="Russell S.L."/>
            <person name="Corbett-Detig R.B."/>
            <person name="Cavanaugh C.M."/>
        </authorList>
    </citation>
    <scope>NUCLEOTIDE SEQUENCE [LARGE SCALE GENOMIC DNA]</scope>
    <source>
        <strain evidence="2">Sveles-Q1</strain>
    </source>
</reference>
<keyword evidence="3" id="KW-1185">Reference proteome</keyword>
<evidence type="ECO:0000313" key="3">
    <source>
        <dbReference type="Proteomes" id="UP000191110"/>
    </source>
</evidence>
<comment type="caution">
    <text evidence="2">The sequence shown here is derived from an EMBL/GenBank/DDBJ whole genome shotgun (WGS) entry which is preliminary data.</text>
</comment>
<evidence type="ECO:0000313" key="2">
    <source>
        <dbReference type="EMBL" id="OOZ39666.1"/>
    </source>
</evidence>
<dbReference type="OrthoDB" id="9795846at2"/>
<name>A0A1T2L3Z7_9GAMM</name>